<evidence type="ECO:0000313" key="1">
    <source>
        <dbReference type="EMBL" id="VEN36101.1"/>
    </source>
</evidence>
<evidence type="ECO:0008006" key="3">
    <source>
        <dbReference type="Google" id="ProtNLM"/>
    </source>
</evidence>
<protein>
    <recommendedName>
        <fullName evidence="3">Dual specificity phosphatase catalytic domain-containing protein</fullName>
    </recommendedName>
</protein>
<name>A0A653BKH3_CALMS</name>
<evidence type="ECO:0000313" key="2">
    <source>
        <dbReference type="Proteomes" id="UP000410492"/>
    </source>
</evidence>
<reference evidence="1 2" key="1">
    <citation type="submission" date="2019-01" db="EMBL/GenBank/DDBJ databases">
        <authorList>
            <person name="Sayadi A."/>
        </authorList>
    </citation>
    <scope>NUCLEOTIDE SEQUENCE [LARGE SCALE GENOMIC DNA]</scope>
</reference>
<dbReference type="EMBL" id="CAACVG010002169">
    <property type="protein sequence ID" value="VEN36101.1"/>
    <property type="molecule type" value="Genomic_DNA"/>
</dbReference>
<gene>
    <name evidence="1" type="ORF">CALMAC_LOCUS1817</name>
</gene>
<sequence>MYKCSLNLNDAFNVVRARKSNVAPNFHFMEQLHNFERELKLDVTSQSPLPLLEQMRQTVS</sequence>
<dbReference type="Gene3D" id="3.90.190.10">
    <property type="entry name" value="Protein tyrosine phosphatase superfamily"/>
    <property type="match status" value="1"/>
</dbReference>
<dbReference type="Proteomes" id="UP000410492">
    <property type="component" value="Unassembled WGS sequence"/>
</dbReference>
<organism evidence="1 2">
    <name type="scientific">Callosobruchus maculatus</name>
    <name type="common">Southern cowpea weevil</name>
    <name type="synonym">Pulse bruchid</name>
    <dbReference type="NCBI Taxonomy" id="64391"/>
    <lineage>
        <taxon>Eukaryota</taxon>
        <taxon>Metazoa</taxon>
        <taxon>Ecdysozoa</taxon>
        <taxon>Arthropoda</taxon>
        <taxon>Hexapoda</taxon>
        <taxon>Insecta</taxon>
        <taxon>Pterygota</taxon>
        <taxon>Neoptera</taxon>
        <taxon>Endopterygota</taxon>
        <taxon>Coleoptera</taxon>
        <taxon>Polyphaga</taxon>
        <taxon>Cucujiformia</taxon>
        <taxon>Chrysomeloidea</taxon>
        <taxon>Chrysomelidae</taxon>
        <taxon>Bruchinae</taxon>
        <taxon>Bruchini</taxon>
        <taxon>Callosobruchus</taxon>
    </lineage>
</organism>
<accession>A0A653BKH3</accession>
<dbReference type="OrthoDB" id="165342at2759"/>
<proteinExistence type="predicted"/>
<keyword evidence="2" id="KW-1185">Reference proteome</keyword>
<dbReference type="AlphaFoldDB" id="A0A653BKH3"/>
<dbReference type="SUPFAM" id="SSF52799">
    <property type="entry name" value="(Phosphotyrosine protein) phosphatases II"/>
    <property type="match status" value="1"/>
</dbReference>
<dbReference type="InterPro" id="IPR029021">
    <property type="entry name" value="Prot-tyrosine_phosphatase-like"/>
</dbReference>